<comment type="caution">
    <text evidence="9">The sequence shown here is derived from an EMBL/GenBank/DDBJ whole genome shotgun (WGS) entry which is preliminary data.</text>
</comment>
<evidence type="ECO:0000313" key="10">
    <source>
        <dbReference type="Proteomes" id="UP001295740"/>
    </source>
</evidence>
<sequence>MESKQPAIWAVIFVTLIPATICISWRLLARRLTRVELWWDDWAAIACYLMGVAWVAITIIWLNEGLGLHIHDVKDMTVERALYRSKQLLYIIELFYAFALFFGKVSILFFYWRMFRVTNIKLAIQILMGCSCAWIIIRTIMGIWHCEPISYFWDSSIEGGYCTIDDSKFFFGSVLAHVILDVIILSLPVVQIRKLRLPKLQKLGVMVMFMFGIFICIAGVVVIFVSTRFDPTSTDFTWNVSSIILWATVEVNLVTVSTCLPTIKPAFFYCFPCINPNNSSLRSGSNSYGFAKQSIRLATLRKDEDMDESSSTHQLADTTPEISSAGGFDRRTSDAHRGVRTFITGRGNRANGSGRSEVGDEEMGGGIVVKNETVVEVSHSRAAKLPPYSSRDSDSS</sequence>
<evidence type="ECO:0000256" key="4">
    <source>
        <dbReference type="ARBA" id="ARBA00023136"/>
    </source>
</evidence>
<organism evidence="9 10">
    <name type="scientific">Anthostomella pinea</name>
    <dbReference type="NCBI Taxonomy" id="933095"/>
    <lineage>
        <taxon>Eukaryota</taxon>
        <taxon>Fungi</taxon>
        <taxon>Dikarya</taxon>
        <taxon>Ascomycota</taxon>
        <taxon>Pezizomycotina</taxon>
        <taxon>Sordariomycetes</taxon>
        <taxon>Xylariomycetidae</taxon>
        <taxon>Xylariales</taxon>
        <taxon>Xylariaceae</taxon>
        <taxon>Anthostomella</taxon>
    </lineage>
</organism>
<proteinExistence type="inferred from homology"/>
<dbReference type="PANTHER" id="PTHR33048">
    <property type="entry name" value="PTH11-LIKE INTEGRAL MEMBRANE PROTEIN (AFU_ORTHOLOGUE AFUA_5G11245)"/>
    <property type="match status" value="1"/>
</dbReference>
<gene>
    <name evidence="9" type="ORF">KHLLAP_LOCUS4689</name>
</gene>
<feature type="compositionally biased region" description="Low complexity" evidence="6">
    <location>
        <begin position="345"/>
        <end position="356"/>
    </location>
</feature>
<feature type="transmembrane region" description="Helical" evidence="7">
    <location>
        <begin position="122"/>
        <end position="144"/>
    </location>
</feature>
<feature type="region of interest" description="Disordered" evidence="6">
    <location>
        <begin position="306"/>
        <end position="367"/>
    </location>
</feature>
<feature type="compositionally biased region" description="Polar residues" evidence="6">
    <location>
        <begin position="309"/>
        <end position="322"/>
    </location>
</feature>
<comment type="subcellular location">
    <subcellularLocation>
        <location evidence="1">Membrane</location>
        <topology evidence="1">Multi-pass membrane protein</topology>
    </subcellularLocation>
</comment>
<feature type="transmembrane region" description="Helical" evidence="7">
    <location>
        <begin position="169"/>
        <end position="191"/>
    </location>
</feature>
<accession>A0AAI8VGH2</accession>
<feature type="transmembrane region" description="Helical" evidence="7">
    <location>
        <begin position="41"/>
        <end position="62"/>
    </location>
</feature>
<feature type="compositionally biased region" description="Basic and acidic residues" evidence="6">
    <location>
        <begin position="328"/>
        <end position="337"/>
    </location>
</feature>
<evidence type="ECO:0000313" key="9">
    <source>
        <dbReference type="EMBL" id="CAJ2504221.1"/>
    </source>
</evidence>
<name>A0AAI8VGH2_9PEZI</name>
<evidence type="ECO:0000256" key="7">
    <source>
        <dbReference type="SAM" id="Phobius"/>
    </source>
</evidence>
<feature type="transmembrane region" description="Helical" evidence="7">
    <location>
        <begin position="6"/>
        <end position="29"/>
    </location>
</feature>
<comment type="similarity">
    <text evidence="5">Belongs to the SAT4 family.</text>
</comment>
<feature type="transmembrane region" description="Helical" evidence="7">
    <location>
        <begin position="203"/>
        <end position="225"/>
    </location>
</feature>
<keyword evidence="3 7" id="KW-1133">Transmembrane helix</keyword>
<keyword evidence="10" id="KW-1185">Reference proteome</keyword>
<evidence type="ECO:0000259" key="8">
    <source>
        <dbReference type="Pfam" id="PF20684"/>
    </source>
</evidence>
<dbReference type="Pfam" id="PF20684">
    <property type="entry name" value="Fung_rhodopsin"/>
    <property type="match status" value="1"/>
</dbReference>
<keyword evidence="4 7" id="KW-0472">Membrane</keyword>
<evidence type="ECO:0000256" key="2">
    <source>
        <dbReference type="ARBA" id="ARBA00022692"/>
    </source>
</evidence>
<dbReference type="AlphaFoldDB" id="A0AAI8VGH2"/>
<keyword evidence="2 7" id="KW-0812">Transmembrane</keyword>
<dbReference type="GO" id="GO:0016020">
    <property type="term" value="C:membrane"/>
    <property type="evidence" value="ECO:0007669"/>
    <property type="project" value="UniProtKB-SubCell"/>
</dbReference>
<dbReference type="Proteomes" id="UP001295740">
    <property type="component" value="Unassembled WGS sequence"/>
</dbReference>
<feature type="transmembrane region" description="Helical" evidence="7">
    <location>
        <begin position="88"/>
        <end position="110"/>
    </location>
</feature>
<evidence type="ECO:0000256" key="6">
    <source>
        <dbReference type="SAM" id="MobiDB-lite"/>
    </source>
</evidence>
<dbReference type="InterPro" id="IPR049326">
    <property type="entry name" value="Rhodopsin_dom_fungi"/>
</dbReference>
<reference evidence="9" key="1">
    <citation type="submission" date="2023-10" db="EMBL/GenBank/DDBJ databases">
        <authorList>
            <person name="Hackl T."/>
        </authorList>
    </citation>
    <scope>NUCLEOTIDE SEQUENCE</scope>
</reference>
<dbReference type="PANTHER" id="PTHR33048:SF47">
    <property type="entry name" value="INTEGRAL MEMBRANE PROTEIN-RELATED"/>
    <property type="match status" value="1"/>
</dbReference>
<protein>
    <submittedName>
        <fullName evidence="9">Uu.00g116150.m01.CDS01</fullName>
    </submittedName>
</protein>
<evidence type="ECO:0000256" key="5">
    <source>
        <dbReference type="ARBA" id="ARBA00038359"/>
    </source>
</evidence>
<evidence type="ECO:0000256" key="1">
    <source>
        <dbReference type="ARBA" id="ARBA00004141"/>
    </source>
</evidence>
<feature type="region of interest" description="Disordered" evidence="6">
    <location>
        <begin position="377"/>
        <end position="396"/>
    </location>
</feature>
<feature type="domain" description="Rhodopsin" evidence="8">
    <location>
        <begin position="25"/>
        <end position="266"/>
    </location>
</feature>
<dbReference type="InterPro" id="IPR052337">
    <property type="entry name" value="SAT4-like"/>
</dbReference>
<evidence type="ECO:0000256" key="3">
    <source>
        <dbReference type="ARBA" id="ARBA00022989"/>
    </source>
</evidence>
<dbReference type="EMBL" id="CAUWAG010000006">
    <property type="protein sequence ID" value="CAJ2504221.1"/>
    <property type="molecule type" value="Genomic_DNA"/>
</dbReference>